<dbReference type="EMBL" id="CAJVPV010008795">
    <property type="protein sequence ID" value="CAG8634776.1"/>
    <property type="molecule type" value="Genomic_DNA"/>
</dbReference>
<name>A0A9N9DFW0_9GLOM</name>
<accession>A0A9N9DFW0</accession>
<evidence type="ECO:0000313" key="1">
    <source>
        <dbReference type="EMBL" id="CAG8634776.1"/>
    </source>
</evidence>
<dbReference type="AlphaFoldDB" id="A0A9N9DFW0"/>
<comment type="caution">
    <text evidence="1">The sequence shown here is derived from an EMBL/GenBank/DDBJ whole genome shotgun (WGS) entry which is preliminary data.</text>
</comment>
<reference evidence="1" key="1">
    <citation type="submission" date="2021-06" db="EMBL/GenBank/DDBJ databases">
        <authorList>
            <person name="Kallberg Y."/>
            <person name="Tangrot J."/>
            <person name="Rosling A."/>
        </authorList>
    </citation>
    <scope>NUCLEOTIDE SEQUENCE</scope>
    <source>
        <strain evidence="1">CL551</strain>
    </source>
</reference>
<feature type="non-terminal residue" evidence="1">
    <location>
        <position position="58"/>
    </location>
</feature>
<sequence length="58" mass="6445">MFIYFFNPKVAVTLLLGDLPSADVVLLESQANGNYSVYNGMHGKSNNKNLGRNQWNLA</sequence>
<proteinExistence type="predicted"/>
<keyword evidence="2" id="KW-1185">Reference proteome</keyword>
<dbReference type="Proteomes" id="UP000789342">
    <property type="component" value="Unassembled WGS sequence"/>
</dbReference>
<organism evidence="1 2">
    <name type="scientific">Acaulospora morrowiae</name>
    <dbReference type="NCBI Taxonomy" id="94023"/>
    <lineage>
        <taxon>Eukaryota</taxon>
        <taxon>Fungi</taxon>
        <taxon>Fungi incertae sedis</taxon>
        <taxon>Mucoromycota</taxon>
        <taxon>Glomeromycotina</taxon>
        <taxon>Glomeromycetes</taxon>
        <taxon>Diversisporales</taxon>
        <taxon>Acaulosporaceae</taxon>
        <taxon>Acaulospora</taxon>
    </lineage>
</organism>
<evidence type="ECO:0000313" key="2">
    <source>
        <dbReference type="Proteomes" id="UP000789342"/>
    </source>
</evidence>
<gene>
    <name evidence="1" type="ORF">AMORRO_LOCUS9255</name>
</gene>
<protein>
    <submittedName>
        <fullName evidence="1">5270_t:CDS:1</fullName>
    </submittedName>
</protein>